<dbReference type="AlphaFoldDB" id="A0A951PEN6"/>
<evidence type="ECO:0000313" key="2">
    <source>
        <dbReference type="EMBL" id="MBW4468292.1"/>
    </source>
</evidence>
<sequence>MPIAATAVTPTYLYQDFIWKPETPSQPWNLAGVALIGLAILPGLWLSYLGLSANPLLHQKLMLLGIELLLIGFQLFCFSLALALLIETHQSFPSLSK</sequence>
<accession>A0A951PEN6</accession>
<name>A0A951PEN6_9CYAN</name>
<evidence type="ECO:0000313" key="3">
    <source>
        <dbReference type="Proteomes" id="UP000707356"/>
    </source>
</evidence>
<gene>
    <name evidence="2" type="ORF">KME07_22930</name>
</gene>
<comment type="caution">
    <text evidence="2">The sequence shown here is derived from an EMBL/GenBank/DDBJ whole genome shotgun (WGS) entry which is preliminary data.</text>
</comment>
<dbReference type="EMBL" id="JAHHHV010000087">
    <property type="protein sequence ID" value="MBW4468292.1"/>
    <property type="molecule type" value="Genomic_DNA"/>
</dbReference>
<organism evidence="2 3">
    <name type="scientific">Pegethrix bostrychoides GSE-TBD4-15B</name>
    <dbReference type="NCBI Taxonomy" id="2839662"/>
    <lineage>
        <taxon>Bacteria</taxon>
        <taxon>Bacillati</taxon>
        <taxon>Cyanobacteriota</taxon>
        <taxon>Cyanophyceae</taxon>
        <taxon>Oculatellales</taxon>
        <taxon>Oculatellaceae</taxon>
        <taxon>Pegethrix</taxon>
    </lineage>
</organism>
<dbReference type="Proteomes" id="UP000707356">
    <property type="component" value="Unassembled WGS sequence"/>
</dbReference>
<protein>
    <submittedName>
        <fullName evidence="2">Uncharacterized protein</fullName>
    </submittedName>
</protein>
<evidence type="ECO:0000256" key="1">
    <source>
        <dbReference type="SAM" id="Phobius"/>
    </source>
</evidence>
<reference evidence="2" key="1">
    <citation type="submission" date="2021-05" db="EMBL/GenBank/DDBJ databases">
        <authorList>
            <person name="Pietrasiak N."/>
            <person name="Ward R."/>
            <person name="Stajich J.E."/>
            <person name="Kurbessoian T."/>
        </authorList>
    </citation>
    <scope>NUCLEOTIDE SEQUENCE</scope>
    <source>
        <strain evidence="2">GSE-TBD4-15B</strain>
    </source>
</reference>
<reference evidence="2" key="2">
    <citation type="journal article" date="2022" name="Microbiol. Resour. Announc.">
        <title>Metagenome Sequencing to Explore Phylogenomics of Terrestrial Cyanobacteria.</title>
        <authorList>
            <person name="Ward R.D."/>
            <person name="Stajich J.E."/>
            <person name="Johansen J.R."/>
            <person name="Huntemann M."/>
            <person name="Clum A."/>
            <person name="Foster B."/>
            <person name="Foster B."/>
            <person name="Roux S."/>
            <person name="Palaniappan K."/>
            <person name="Varghese N."/>
            <person name="Mukherjee S."/>
            <person name="Reddy T.B.K."/>
            <person name="Daum C."/>
            <person name="Copeland A."/>
            <person name="Chen I.A."/>
            <person name="Ivanova N.N."/>
            <person name="Kyrpides N.C."/>
            <person name="Shapiro N."/>
            <person name="Eloe-Fadrosh E.A."/>
            <person name="Pietrasiak N."/>
        </authorList>
    </citation>
    <scope>NUCLEOTIDE SEQUENCE</scope>
    <source>
        <strain evidence="2">GSE-TBD4-15B</strain>
    </source>
</reference>
<proteinExistence type="predicted"/>
<keyword evidence="1" id="KW-1133">Transmembrane helix</keyword>
<keyword evidence="1" id="KW-0812">Transmembrane</keyword>
<feature type="transmembrane region" description="Helical" evidence="1">
    <location>
        <begin position="28"/>
        <end position="49"/>
    </location>
</feature>
<feature type="transmembrane region" description="Helical" evidence="1">
    <location>
        <begin position="61"/>
        <end position="86"/>
    </location>
</feature>
<keyword evidence="1" id="KW-0472">Membrane</keyword>